<proteinExistence type="predicted"/>
<organism evidence="1 2">
    <name type="scientific">Moraxella porci DSM 25326</name>
    <dbReference type="NCBI Taxonomy" id="573983"/>
    <lineage>
        <taxon>Bacteria</taxon>
        <taxon>Pseudomonadati</taxon>
        <taxon>Pseudomonadota</taxon>
        <taxon>Gammaproteobacteria</taxon>
        <taxon>Moraxellales</taxon>
        <taxon>Moraxellaceae</taxon>
        <taxon>Moraxella</taxon>
    </lineage>
</organism>
<evidence type="ECO:0008006" key="3">
    <source>
        <dbReference type="Google" id="ProtNLM"/>
    </source>
</evidence>
<dbReference type="AlphaFoldDB" id="A0A1T0CUL5"/>
<evidence type="ECO:0000313" key="1">
    <source>
        <dbReference type="EMBL" id="OOS26044.1"/>
    </source>
</evidence>
<dbReference type="EMBL" id="MUYV01000003">
    <property type="protein sequence ID" value="OOS26044.1"/>
    <property type="molecule type" value="Genomic_DNA"/>
</dbReference>
<dbReference type="RefSeq" id="WP_078317409.1">
    <property type="nucleotide sequence ID" value="NZ_MUYV01000003.1"/>
</dbReference>
<reference evidence="1 2" key="1">
    <citation type="submission" date="2017-02" db="EMBL/GenBank/DDBJ databases">
        <title>Draft genome sequence of Moraxella porci CCUG 54912T type strain.</title>
        <authorList>
            <person name="Salva-Serra F."/>
            <person name="Engstrom-Jakobsson H."/>
            <person name="Thorell K."/>
            <person name="Jaen-Luchoro D."/>
            <person name="Gonzales-Siles L."/>
            <person name="Karlsson R."/>
            <person name="Yazdan S."/>
            <person name="Boulund F."/>
            <person name="Johnning A."/>
            <person name="Engstrand L."/>
            <person name="Kristiansson E."/>
            <person name="Moore E."/>
        </authorList>
    </citation>
    <scope>NUCLEOTIDE SEQUENCE [LARGE SCALE GENOMIC DNA]</scope>
    <source>
        <strain evidence="1 2">CCUG 54912</strain>
    </source>
</reference>
<dbReference type="InterPro" id="IPR021330">
    <property type="entry name" value="DUF2939"/>
</dbReference>
<keyword evidence="2" id="KW-1185">Reference proteome</keyword>
<dbReference type="Proteomes" id="UP000190683">
    <property type="component" value="Unassembled WGS sequence"/>
</dbReference>
<sequence>MKKLLAWTVVICALIFGGYYVASPYYTLYQLKNAVEKHDTATLVDAVDFVSVKASIKDQLKTKLATELPDTNDEFALLGAAFATVMIDGLIDAVVSPKSMELLIQGKDITQDLSLAKLQDSMTNQATDAQTLAKTDQATTTTSSSIADELEYHPSYQTLNTFSIDIKKPSANQPLTVVMQRYGLFTWKIVDVRLPME</sequence>
<dbReference type="Pfam" id="PF11159">
    <property type="entry name" value="DUF2939"/>
    <property type="match status" value="1"/>
</dbReference>
<accession>A0A1T0CUL5</accession>
<protein>
    <recommendedName>
        <fullName evidence="3">DUF2939 domain-containing protein</fullName>
    </recommendedName>
</protein>
<comment type="caution">
    <text evidence="1">The sequence shown here is derived from an EMBL/GenBank/DDBJ whole genome shotgun (WGS) entry which is preliminary data.</text>
</comment>
<name>A0A1T0CUL5_9GAMM</name>
<evidence type="ECO:0000313" key="2">
    <source>
        <dbReference type="Proteomes" id="UP000190683"/>
    </source>
</evidence>
<gene>
    <name evidence="1" type="ORF">B0681_03690</name>
</gene>
<dbReference type="STRING" id="573983.B0681_03690"/>